<evidence type="ECO:0008006" key="4">
    <source>
        <dbReference type="Google" id="ProtNLM"/>
    </source>
</evidence>
<gene>
    <name evidence="2" type="ORF">OPV22_023514</name>
</gene>
<organism evidence="2 3">
    <name type="scientific">Ensete ventricosum</name>
    <name type="common">Abyssinian banana</name>
    <name type="synonym">Musa ensete</name>
    <dbReference type="NCBI Taxonomy" id="4639"/>
    <lineage>
        <taxon>Eukaryota</taxon>
        <taxon>Viridiplantae</taxon>
        <taxon>Streptophyta</taxon>
        <taxon>Embryophyta</taxon>
        <taxon>Tracheophyta</taxon>
        <taxon>Spermatophyta</taxon>
        <taxon>Magnoliopsida</taxon>
        <taxon>Liliopsida</taxon>
        <taxon>Zingiberales</taxon>
        <taxon>Musaceae</taxon>
        <taxon>Ensete</taxon>
    </lineage>
</organism>
<sequence length="97" mass="9992">MEREAALMRNSAKATPWHFGPPPLPCRLRYPFIAPSPLSAHADASKPSAGVSPDDAGANSEEENRGVGSASGARGNRQVTKPARRAGAGHGGSVFDG</sequence>
<evidence type="ECO:0000313" key="3">
    <source>
        <dbReference type="Proteomes" id="UP001222027"/>
    </source>
</evidence>
<feature type="compositionally biased region" description="Gly residues" evidence="1">
    <location>
        <begin position="88"/>
        <end position="97"/>
    </location>
</feature>
<dbReference type="EMBL" id="JAQQAF010000006">
    <property type="protein sequence ID" value="KAJ8479787.1"/>
    <property type="molecule type" value="Genomic_DNA"/>
</dbReference>
<keyword evidence="3" id="KW-1185">Reference proteome</keyword>
<feature type="region of interest" description="Disordered" evidence="1">
    <location>
        <begin position="1"/>
        <end position="21"/>
    </location>
</feature>
<evidence type="ECO:0000313" key="2">
    <source>
        <dbReference type="EMBL" id="KAJ8479787.1"/>
    </source>
</evidence>
<accession>A0AAV8QLZ7</accession>
<evidence type="ECO:0000256" key="1">
    <source>
        <dbReference type="SAM" id="MobiDB-lite"/>
    </source>
</evidence>
<dbReference type="Proteomes" id="UP001222027">
    <property type="component" value="Unassembled WGS sequence"/>
</dbReference>
<comment type="caution">
    <text evidence="2">The sequence shown here is derived from an EMBL/GenBank/DDBJ whole genome shotgun (WGS) entry which is preliminary data.</text>
</comment>
<dbReference type="AlphaFoldDB" id="A0AAV8QLZ7"/>
<proteinExistence type="predicted"/>
<reference evidence="2 3" key="1">
    <citation type="submission" date="2022-12" db="EMBL/GenBank/DDBJ databases">
        <title>Chromosome-scale assembly of the Ensete ventricosum genome.</title>
        <authorList>
            <person name="Dussert Y."/>
            <person name="Stocks J."/>
            <person name="Wendawek A."/>
            <person name="Woldeyes F."/>
            <person name="Nichols R.A."/>
            <person name="Borrell J.S."/>
        </authorList>
    </citation>
    <scope>NUCLEOTIDE SEQUENCE [LARGE SCALE GENOMIC DNA]</scope>
    <source>
        <strain evidence="3">cv. Maze</strain>
        <tissue evidence="2">Seeds</tissue>
    </source>
</reference>
<name>A0AAV8QLZ7_ENSVE</name>
<protein>
    <recommendedName>
        <fullName evidence="4">AT-hook motif nuclear-localized protein</fullName>
    </recommendedName>
</protein>
<feature type="region of interest" description="Disordered" evidence="1">
    <location>
        <begin position="37"/>
        <end position="97"/>
    </location>
</feature>